<evidence type="ECO:0000256" key="6">
    <source>
        <dbReference type="RuleBase" id="RU003682"/>
    </source>
</evidence>
<gene>
    <name evidence="8" type="ORF">Acr_00g0062080</name>
</gene>
<dbReference type="Gene3D" id="2.60.120.330">
    <property type="entry name" value="B-lactam Antibiotic, Isopenicillin N Synthase, Chain"/>
    <property type="match status" value="1"/>
</dbReference>
<dbReference type="GO" id="GO:0016705">
    <property type="term" value="F:oxidoreductase activity, acting on paired donors, with incorporation or reduction of molecular oxygen"/>
    <property type="evidence" value="ECO:0007669"/>
    <property type="project" value="UniProtKB-ARBA"/>
</dbReference>
<dbReference type="PANTHER" id="PTHR47990">
    <property type="entry name" value="2-OXOGLUTARATE (2OG) AND FE(II)-DEPENDENT OXYGENASE SUPERFAMILY PROTEIN-RELATED"/>
    <property type="match status" value="1"/>
</dbReference>
<dbReference type="Pfam" id="PF14226">
    <property type="entry name" value="DIOX_N"/>
    <property type="match status" value="1"/>
</dbReference>
<comment type="function">
    <text evidence="5">Probable 2-oxoglutarate-dependent dioxygenase that may be involved in glucosinolates biosynthesis. May play a role in the production of aliphatic glucosinolates.</text>
</comment>
<dbReference type="SUPFAM" id="SSF51197">
    <property type="entry name" value="Clavaminate synthase-like"/>
    <property type="match status" value="1"/>
</dbReference>
<dbReference type="InterPro" id="IPR005123">
    <property type="entry name" value="Oxoglu/Fe-dep_dioxygenase_dom"/>
</dbReference>
<comment type="caution">
    <text evidence="8">The sequence shown here is derived from an EMBL/GenBank/DDBJ whole genome shotgun (WGS) entry which is preliminary data.</text>
</comment>
<sequence length="330" mass="37523">MNSQTLPKLPTIDFTDKNLKPGSSSWIAASNTVKCALEEYGCFVAVYDHKVSLELDNEVFHVLEELFDLPTETKVKNTSDTPYFGYMGQHPLVPLYESLGIDDAPTLEGARAFTNLMWPAGNEHFWYSLLNSTCFKLLFQLPCKIMHSYSMLVSQLEHTVSRMVFESYGVDKYYENHIGSINYLLRVMKYRAPYVGETNVGAISHTDKSFITILHQNQVNGLEVQTKDGKWIGFESSPSSFVVMAGDAFLAWSNNRVHSPHHRVTMSGEEARYSLGLFSFQKEIIHVPEELVDDEHPLQFKPFDNFGLLRFYYANVETQTECSAKAYCGV</sequence>
<keyword evidence="9" id="KW-1185">Reference proteome</keyword>
<evidence type="ECO:0000313" key="9">
    <source>
        <dbReference type="Proteomes" id="UP000585474"/>
    </source>
</evidence>
<dbReference type="InterPro" id="IPR044861">
    <property type="entry name" value="IPNS-like_FE2OG_OXY"/>
</dbReference>
<proteinExistence type="inferred from homology"/>
<dbReference type="Pfam" id="PF03171">
    <property type="entry name" value="2OG-FeII_Oxy"/>
    <property type="match status" value="1"/>
</dbReference>
<keyword evidence="2 6" id="KW-0479">Metal-binding</keyword>
<name>A0A7J0DPD1_9ERIC</name>
<dbReference type="OrthoDB" id="288590at2759"/>
<evidence type="ECO:0000256" key="3">
    <source>
        <dbReference type="ARBA" id="ARBA00023002"/>
    </source>
</evidence>
<comment type="similarity">
    <text evidence="1 6">Belongs to the iron/ascorbate-dependent oxidoreductase family.</text>
</comment>
<protein>
    <submittedName>
        <fullName evidence="8">2-oxoglutarate (2OG) and Fe(II)-dependent oxygenase superfamily protein</fullName>
    </submittedName>
</protein>
<evidence type="ECO:0000313" key="8">
    <source>
        <dbReference type="EMBL" id="GFS39288.1"/>
    </source>
</evidence>
<dbReference type="AlphaFoldDB" id="A0A7J0DPD1"/>
<evidence type="ECO:0000259" key="7">
    <source>
        <dbReference type="PROSITE" id="PS51471"/>
    </source>
</evidence>
<dbReference type="EMBL" id="BJWL01000327">
    <property type="protein sequence ID" value="GFS39288.1"/>
    <property type="molecule type" value="Genomic_DNA"/>
</dbReference>
<dbReference type="InterPro" id="IPR026992">
    <property type="entry name" value="DIOX_N"/>
</dbReference>
<evidence type="ECO:0000256" key="5">
    <source>
        <dbReference type="ARBA" id="ARBA00057022"/>
    </source>
</evidence>
<dbReference type="InterPro" id="IPR050231">
    <property type="entry name" value="Iron_ascorbate_oxido_reductase"/>
</dbReference>
<evidence type="ECO:0000256" key="1">
    <source>
        <dbReference type="ARBA" id="ARBA00008056"/>
    </source>
</evidence>
<keyword evidence="3 6" id="KW-0560">Oxidoreductase</keyword>
<organism evidence="8 9">
    <name type="scientific">Actinidia rufa</name>
    <dbReference type="NCBI Taxonomy" id="165716"/>
    <lineage>
        <taxon>Eukaryota</taxon>
        <taxon>Viridiplantae</taxon>
        <taxon>Streptophyta</taxon>
        <taxon>Embryophyta</taxon>
        <taxon>Tracheophyta</taxon>
        <taxon>Spermatophyta</taxon>
        <taxon>Magnoliopsida</taxon>
        <taxon>eudicotyledons</taxon>
        <taxon>Gunneridae</taxon>
        <taxon>Pentapetalae</taxon>
        <taxon>asterids</taxon>
        <taxon>Ericales</taxon>
        <taxon>Actinidiaceae</taxon>
        <taxon>Actinidia</taxon>
    </lineage>
</organism>
<accession>A0A7J0DPD1</accession>
<feature type="domain" description="Fe2OG dioxygenase" evidence="7">
    <location>
        <begin position="180"/>
        <end position="283"/>
    </location>
</feature>
<keyword evidence="4 6" id="KW-0408">Iron</keyword>
<evidence type="ECO:0000256" key="2">
    <source>
        <dbReference type="ARBA" id="ARBA00022723"/>
    </source>
</evidence>
<reference evidence="9" key="1">
    <citation type="submission" date="2019-07" db="EMBL/GenBank/DDBJ databases">
        <title>De Novo Assembly of kiwifruit Actinidia rufa.</title>
        <authorList>
            <person name="Sugita-Konishi S."/>
            <person name="Sato K."/>
            <person name="Mori E."/>
            <person name="Abe Y."/>
            <person name="Kisaki G."/>
            <person name="Hamano K."/>
            <person name="Suezawa K."/>
            <person name="Otani M."/>
            <person name="Fukuda T."/>
            <person name="Manabe T."/>
            <person name="Gomi K."/>
            <person name="Tabuchi M."/>
            <person name="Akimitsu K."/>
            <person name="Kataoka I."/>
        </authorList>
    </citation>
    <scope>NUCLEOTIDE SEQUENCE [LARGE SCALE GENOMIC DNA]</scope>
    <source>
        <strain evidence="9">cv. Fuchu</strain>
    </source>
</reference>
<dbReference type="Proteomes" id="UP000585474">
    <property type="component" value="Unassembled WGS sequence"/>
</dbReference>
<dbReference type="PROSITE" id="PS51471">
    <property type="entry name" value="FE2OG_OXY"/>
    <property type="match status" value="1"/>
</dbReference>
<evidence type="ECO:0000256" key="4">
    <source>
        <dbReference type="ARBA" id="ARBA00023004"/>
    </source>
</evidence>
<dbReference type="GO" id="GO:0046872">
    <property type="term" value="F:metal ion binding"/>
    <property type="evidence" value="ECO:0007669"/>
    <property type="project" value="UniProtKB-KW"/>
</dbReference>
<dbReference type="FunFam" id="2.60.120.330:FF:000022">
    <property type="entry name" value="Probable 2-oxoglutarate-dependent dioxygenase AOP1.2"/>
    <property type="match status" value="1"/>
</dbReference>
<dbReference type="InterPro" id="IPR027443">
    <property type="entry name" value="IPNS-like_sf"/>
</dbReference>
<dbReference type="PRINTS" id="PR00682">
    <property type="entry name" value="IPNSYNTHASE"/>
</dbReference>